<dbReference type="Proteomes" id="UP001153331">
    <property type="component" value="Unassembled WGS sequence"/>
</dbReference>
<reference evidence="1" key="1">
    <citation type="submission" date="2022-11" db="EMBL/GenBank/DDBJ databases">
        <title>Genome Sequence of Boeremia exigua.</title>
        <authorList>
            <person name="Buettner E."/>
        </authorList>
    </citation>
    <scope>NUCLEOTIDE SEQUENCE</scope>
    <source>
        <strain evidence="1">CU02</strain>
    </source>
</reference>
<evidence type="ECO:0000313" key="2">
    <source>
        <dbReference type="Proteomes" id="UP001153331"/>
    </source>
</evidence>
<sequence>MSTGRAKQPCERAIAHTENWIYENCPGCYRQSHSAAVSFEELPLTMRGRKSKETCRGLFYIRAGSYGFKQHESEAHFCGYEHMSNSTTGCTNDKCKSRNAPLSIEEVVFLLRIGKHRFVKTSVQNFTSRYGKRGERGSPNVGALRLEQVVEAIPNWREPSISWSVQEETPVDWPIYDTLVAMDQQFRAHGVKELFQARLEEQQMERNEAAVAVTPEDEKPAIPDLEAQIQDKMCAEQEKNKKHKKAEKPQTMEHKKNADQPLTADLLGVEEFKDWFQASLRYTSQGRFVVKFKDVTRFPKKKIKSWDNVTLMEFMKNTLNILHSPGGEEDRKDLDYPGRGHEEHYFEALDEGLGHSPAVSQQAAESKNYDTAAYSKNNSKDSGDLTANTTRSLARITTADQRKNFADHQFSEEAVGQVCS</sequence>
<comment type="caution">
    <text evidence="1">The sequence shown here is derived from an EMBL/GenBank/DDBJ whole genome shotgun (WGS) entry which is preliminary data.</text>
</comment>
<evidence type="ECO:0000313" key="1">
    <source>
        <dbReference type="EMBL" id="KAJ8115169.1"/>
    </source>
</evidence>
<accession>A0ACC2IJ30</accession>
<proteinExistence type="predicted"/>
<keyword evidence="2" id="KW-1185">Reference proteome</keyword>
<gene>
    <name evidence="1" type="ORF">OPT61_g3123</name>
</gene>
<organism evidence="1 2">
    <name type="scientific">Boeremia exigua</name>
    <dbReference type="NCBI Taxonomy" id="749465"/>
    <lineage>
        <taxon>Eukaryota</taxon>
        <taxon>Fungi</taxon>
        <taxon>Dikarya</taxon>
        <taxon>Ascomycota</taxon>
        <taxon>Pezizomycotina</taxon>
        <taxon>Dothideomycetes</taxon>
        <taxon>Pleosporomycetidae</taxon>
        <taxon>Pleosporales</taxon>
        <taxon>Pleosporineae</taxon>
        <taxon>Didymellaceae</taxon>
        <taxon>Boeremia</taxon>
    </lineage>
</organism>
<protein>
    <submittedName>
        <fullName evidence="1">Uncharacterized protein</fullName>
    </submittedName>
</protein>
<name>A0ACC2IJ30_9PLEO</name>
<dbReference type="EMBL" id="JAPHNI010000154">
    <property type="protein sequence ID" value="KAJ8115169.1"/>
    <property type="molecule type" value="Genomic_DNA"/>
</dbReference>